<keyword evidence="2" id="KW-0238">DNA-binding</keyword>
<dbReference type="PANTHER" id="PTHR44688">
    <property type="entry name" value="DNA-BINDING TRANSCRIPTIONAL ACTIVATOR DEVR_DOSR"/>
    <property type="match status" value="1"/>
</dbReference>
<evidence type="ECO:0000256" key="3">
    <source>
        <dbReference type="ARBA" id="ARBA00023163"/>
    </source>
</evidence>
<sequence>MSYLRRGDYERMLGLAVGVLEARQSDQLWEMVVQELLRALDSAVVITKDVEWTPSSGVVGAWHRDARQASVLAGPGVEHVRGGYPFAAHYGSHADRSPRTAAQLVGGRAWLHSETASATRESFGTRHMLGVPLPDADGHVRGFIVHRAGGDFRARDLLYAARVQPLLAGAAAQRGLLARWQATVQPSRPHEPLERATGYGLTPREVAVLLMLAEGLPAVGMARRLGISVRTIHKHLQNLYRKLDTVDRLGTVLRAQEAGLLPAASGR</sequence>
<dbReference type="InterPro" id="IPR016032">
    <property type="entry name" value="Sig_transdc_resp-reg_C-effctor"/>
</dbReference>
<organism evidence="5 6">
    <name type="scientific">Streptosporangium carneum</name>
    <dbReference type="NCBI Taxonomy" id="47481"/>
    <lineage>
        <taxon>Bacteria</taxon>
        <taxon>Bacillati</taxon>
        <taxon>Actinomycetota</taxon>
        <taxon>Actinomycetes</taxon>
        <taxon>Streptosporangiales</taxon>
        <taxon>Streptosporangiaceae</taxon>
        <taxon>Streptosporangium</taxon>
    </lineage>
</organism>
<feature type="domain" description="HTH luxR-type" evidence="4">
    <location>
        <begin position="194"/>
        <end position="259"/>
    </location>
</feature>
<evidence type="ECO:0000313" key="5">
    <source>
        <dbReference type="EMBL" id="GLK10566.1"/>
    </source>
</evidence>
<reference evidence="5" key="1">
    <citation type="journal article" date="2014" name="Int. J. Syst. Evol. Microbiol.">
        <title>Complete genome sequence of Corynebacterium casei LMG S-19264T (=DSM 44701T), isolated from a smear-ripened cheese.</title>
        <authorList>
            <consortium name="US DOE Joint Genome Institute (JGI-PGF)"/>
            <person name="Walter F."/>
            <person name="Albersmeier A."/>
            <person name="Kalinowski J."/>
            <person name="Ruckert C."/>
        </authorList>
    </citation>
    <scope>NUCLEOTIDE SEQUENCE</scope>
    <source>
        <strain evidence="5">VKM Ac-2007</strain>
    </source>
</reference>
<dbReference type="InterPro" id="IPR000792">
    <property type="entry name" value="Tscrpt_reg_LuxR_C"/>
</dbReference>
<evidence type="ECO:0000313" key="6">
    <source>
        <dbReference type="Proteomes" id="UP001143474"/>
    </source>
</evidence>
<dbReference type="InterPro" id="IPR036388">
    <property type="entry name" value="WH-like_DNA-bd_sf"/>
</dbReference>
<comment type="caution">
    <text evidence="5">The sequence shown here is derived from an EMBL/GenBank/DDBJ whole genome shotgun (WGS) entry which is preliminary data.</text>
</comment>
<dbReference type="PRINTS" id="PR00038">
    <property type="entry name" value="HTHLUXR"/>
</dbReference>
<reference evidence="5" key="2">
    <citation type="submission" date="2023-01" db="EMBL/GenBank/DDBJ databases">
        <authorList>
            <person name="Sun Q."/>
            <person name="Evtushenko L."/>
        </authorList>
    </citation>
    <scope>NUCLEOTIDE SEQUENCE</scope>
    <source>
        <strain evidence="5">VKM Ac-2007</strain>
    </source>
</reference>
<gene>
    <name evidence="5" type="ORF">GCM10017600_39720</name>
</gene>
<dbReference type="SMART" id="SM00421">
    <property type="entry name" value="HTH_LUXR"/>
    <property type="match status" value="1"/>
</dbReference>
<evidence type="ECO:0000259" key="4">
    <source>
        <dbReference type="PROSITE" id="PS50043"/>
    </source>
</evidence>
<dbReference type="PROSITE" id="PS50043">
    <property type="entry name" value="HTH_LUXR_2"/>
    <property type="match status" value="1"/>
</dbReference>
<dbReference type="PANTHER" id="PTHR44688:SF16">
    <property type="entry name" value="DNA-BINDING TRANSCRIPTIONAL ACTIVATOR DEVR_DOSR"/>
    <property type="match status" value="1"/>
</dbReference>
<dbReference type="AlphaFoldDB" id="A0A9W6I361"/>
<evidence type="ECO:0000256" key="1">
    <source>
        <dbReference type="ARBA" id="ARBA00023015"/>
    </source>
</evidence>
<dbReference type="RefSeq" id="WP_271218984.1">
    <property type="nucleotide sequence ID" value="NZ_BAAAVD010000032.1"/>
</dbReference>
<dbReference type="Proteomes" id="UP001143474">
    <property type="component" value="Unassembled WGS sequence"/>
</dbReference>
<dbReference type="EMBL" id="BSEV01000008">
    <property type="protein sequence ID" value="GLK10566.1"/>
    <property type="molecule type" value="Genomic_DNA"/>
</dbReference>
<keyword evidence="1" id="KW-0805">Transcription regulation</keyword>
<accession>A0A9W6I361</accession>
<name>A0A9W6I361_9ACTN</name>
<dbReference type="Pfam" id="PF00196">
    <property type="entry name" value="GerE"/>
    <property type="match status" value="1"/>
</dbReference>
<proteinExistence type="predicted"/>
<dbReference type="GO" id="GO:0003677">
    <property type="term" value="F:DNA binding"/>
    <property type="evidence" value="ECO:0007669"/>
    <property type="project" value="UniProtKB-KW"/>
</dbReference>
<dbReference type="GO" id="GO:0006355">
    <property type="term" value="P:regulation of DNA-templated transcription"/>
    <property type="evidence" value="ECO:0007669"/>
    <property type="project" value="InterPro"/>
</dbReference>
<dbReference type="CDD" id="cd06170">
    <property type="entry name" value="LuxR_C_like"/>
    <property type="match status" value="1"/>
</dbReference>
<dbReference type="Gene3D" id="1.10.10.10">
    <property type="entry name" value="Winged helix-like DNA-binding domain superfamily/Winged helix DNA-binding domain"/>
    <property type="match status" value="1"/>
</dbReference>
<protein>
    <recommendedName>
        <fullName evidence="4">HTH luxR-type domain-containing protein</fullName>
    </recommendedName>
</protein>
<evidence type="ECO:0000256" key="2">
    <source>
        <dbReference type="ARBA" id="ARBA00023125"/>
    </source>
</evidence>
<keyword evidence="3" id="KW-0804">Transcription</keyword>
<dbReference type="SUPFAM" id="SSF46894">
    <property type="entry name" value="C-terminal effector domain of the bipartite response regulators"/>
    <property type="match status" value="1"/>
</dbReference>
<keyword evidence="6" id="KW-1185">Reference proteome</keyword>